<dbReference type="GO" id="GO:0016791">
    <property type="term" value="F:phosphatase activity"/>
    <property type="evidence" value="ECO:0007669"/>
    <property type="project" value="TreeGrafter"/>
</dbReference>
<feature type="chain" id="PRO_5012031948" evidence="1">
    <location>
        <begin position="19"/>
        <end position="387"/>
    </location>
</feature>
<sequence length="387" mass="41922">MLATSVLALLSFGTASLAREWDESVKQGRHDGQKSTIEYTTVGGFFLQDDPATDPSTFDYTTVNYGLLNRSYPTDKEFDRDGKKTQWQRFENYVDTLNRGAGKDTQYKVLFMARHGEGYHNAAESYYGTPAWNCYWGPLDGNGTVVWRDAMLTEAGLAQCAKSHAFWAHALAAEKMPAPQAYYSSPLTRSAMTADLTFAGLPLPAGRPFRPTIKELLREGISVRSCDARSDRARLAALFPRFAFEAGFAEADPLWRGARGEGETDEAEVRRTKAALDDIFSARHPGTAAAAATWVSLTTHSGQISVALRVLGHRPFRLSTGQAIPALVEARTVRPPMATTTTTAIQSFTSEVTCRAPPATSIAGQGCVCSDAAAAVVFATATPTPEA</sequence>
<name>A0A1W2TS27_ROSNE</name>
<dbReference type="GO" id="GO:0005737">
    <property type="term" value="C:cytoplasm"/>
    <property type="evidence" value="ECO:0007669"/>
    <property type="project" value="TreeGrafter"/>
</dbReference>
<reference evidence="2" key="1">
    <citation type="submission" date="2016-03" db="EMBL/GenBank/DDBJ databases">
        <title>Draft genome sequence of Rosellinia necatrix.</title>
        <authorList>
            <person name="Kanematsu S."/>
        </authorList>
    </citation>
    <scope>NUCLEOTIDE SEQUENCE [LARGE SCALE GENOMIC DNA]</scope>
    <source>
        <strain evidence="2">W97</strain>
    </source>
</reference>
<dbReference type="InterPro" id="IPR013078">
    <property type="entry name" value="His_Pase_superF_clade-1"/>
</dbReference>
<dbReference type="SUPFAM" id="SSF53254">
    <property type="entry name" value="Phosphoglycerate mutase-like"/>
    <property type="match status" value="1"/>
</dbReference>
<dbReference type="PANTHER" id="PTHR48100:SF32">
    <property type="entry name" value="ANCHORED PROTEIN, PUTATIVE (AFU_ORTHOLOGUE AFUA_1G10590)-RELATED"/>
    <property type="match status" value="1"/>
</dbReference>
<dbReference type="Pfam" id="PF00300">
    <property type="entry name" value="His_Phos_1"/>
    <property type="match status" value="1"/>
</dbReference>
<dbReference type="CDD" id="cd07067">
    <property type="entry name" value="HP_PGM_like"/>
    <property type="match status" value="1"/>
</dbReference>
<dbReference type="PANTHER" id="PTHR48100">
    <property type="entry name" value="BROAD-SPECIFICITY PHOSPHATASE YOR283W-RELATED"/>
    <property type="match status" value="1"/>
</dbReference>
<organism evidence="2">
    <name type="scientific">Rosellinia necatrix</name>
    <name type="common">White root-rot fungus</name>
    <dbReference type="NCBI Taxonomy" id="77044"/>
    <lineage>
        <taxon>Eukaryota</taxon>
        <taxon>Fungi</taxon>
        <taxon>Dikarya</taxon>
        <taxon>Ascomycota</taxon>
        <taxon>Pezizomycotina</taxon>
        <taxon>Sordariomycetes</taxon>
        <taxon>Xylariomycetidae</taxon>
        <taxon>Xylariales</taxon>
        <taxon>Xylariaceae</taxon>
        <taxon>Rosellinia</taxon>
    </lineage>
</organism>
<protein>
    <submittedName>
        <fullName evidence="2">Putative phosphoglycerate mutase protein</fullName>
    </submittedName>
</protein>
<dbReference type="SMART" id="SM00855">
    <property type="entry name" value="PGAM"/>
    <property type="match status" value="1"/>
</dbReference>
<evidence type="ECO:0000313" key="2">
    <source>
        <dbReference type="EMBL" id="GAP91293.2"/>
    </source>
</evidence>
<dbReference type="EMBL" id="DF977503">
    <property type="protein sequence ID" value="GAP91293.2"/>
    <property type="molecule type" value="Genomic_DNA"/>
</dbReference>
<dbReference type="OrthoDB" id="496981at2759"/>
<dbReference type="AlphaFoldDB" id="A0A1W2TS27"/>
<dbReference type="InterPro" id="IPR029033">
    <property type="entry name" value="His_PPase_superfam"/>
</dbReference>
<accession>A0A1W2TS27</accession>
<feature type="signal peptide" evidence="1">
    <location>
        <begin position="1"/>
        <end position="18"/>
    </location>
</feature>
<evidence type="ECO:0000256" key="1">
    <source>
        <dbReference type="SAM" id="SignalP"/>
    </source>
</evidence>
<dbReference type="Gene3D" id="3.40.50.1240">
    <property type="entry name" value="Phosphoglycerate mutase-like"/>
    <property type="match status" value="1"/>
</dbReference>
<proteinExistence type="predicted"/>
<gene>
    <name evidence="2" type="ORF">SAMD00023353_5800100</name>
</gene>
<dbReference type="Proteomes" id="UP000054516">
    <property type="component" value="Unassembled WGS sequence"/>
</dbReference>
<keyword evidence="1" id="KW-0732">Signal</keyword>
<dbReference type="OMA" id="TCDHRRS"/>
<evidence type="ECO:0000313" key="3">
    <source>
        <dbReference type="Proteomes" id="UP000054516"/>
    </source>
</evidence>
<dbReference type="InterPro" id="IPR050275">
    <property type="entry name" value="PGM_Phosphatase"/>
</dbReference>
<keyword evidence="3" id="KW-1185">Reference proteome</keyword>